<dbReference type="CDD" id="cd01284">
    <property type="entry name" value="Riboflavin_deaminase-reductase"/>
    <property type="match status" value="1"/>
</dbReference>
<feature type="binding site" evidence="15">
    <location>
        <position position="217"/>
    </location>
    <ligand>
        <name>NADP(+)</name>
        <dbReference type="ChEBI" id="CHEBI:58349"/>
    </ligand>
</feature>
<comment type="pathway">
    <text evidence="2 13">Cofactor biosynthesis; riboflavin biosynthesis; 5-amino-6-(D-ribitylamino)uracil from GTP: step 2/4.</text>
</comment>
<feature type="domain" description="CMP/dCMP-type deaminase" evidence="17">
    <location>
        <begin position="1"/>
        <end position="117"/>
    </location>
</feature>
<protein>
    <recommendedName>
        <fullName evidence="13">Riboflavin biosynthesis protein RibD</fullName>
    </recommendedName>
    <domain>
        <recommendedName>
            <fullName evidence="13">Diaminohydroxyphosphoribosylaminopyrimidine deaminase</fullName>
            <shortName evidence="13">DRAP deaminase</shortName>
            <ecNumber evidence="13">3.5.4.26</ecNumber>
        </recommendedName>
        <alternativeName>
            <fullName evidence="13">Riboflavin-specific deaminase</fullName>
        </alternativeName>
    </domain>
    <domain>
        <recommendedName>
            <fullName evidence="13">5-amino-6-(5-phosphoribosylamino)uracil reductase</fullName>
            <ecNumber evidence="13">1.1.1.193</ecNumber>
        </recommendedName>
        <alternativeName>
            <fullName evidence="13">HTP reductase</fullName>
        </alternativeName>
    </domain>
</protein>
<dbReference type="GO" id="GO:0008703">
    <property type="term" value="F:5-amino-6-(5-phosphoribosylamino)uracil reductase activity"/>
    <property type="evidence" value="ECO:0007669"/>
    <property type="project" value="UniProtKB-EC"/>
</dbReference>
<evidence type="ECO:0000256" key="4">
    <source>
        <dbReference type="ARBA" id="ARBA00005259"/>
    </source>
</evidence>
<keyword evidence="9 13" id="KW-0862">Zinc</keyword>
<comment type="caution">
    <text evidence="18">The sequence shown here is derived from an EMBL/GenBank/DDBJ whole genome shotgun (WGS) entry which is preliminary data.</text>
</comment>
<dbReference type="InterPro" id="IPR024072">
    <property type="entry name" value="DHFR-like_dom_sf"/>
</dbReference>
<evidence type="ECO:0000256" key="15">
    <source>
        <dbReference type="PIRSR" id="PIRSR006769-2"/>
    </source>
</evidence>
<evidence type="ECO:0000313" key="18">
    <source>
        <dbReference type="EMBL" id="OGL39499.1"/>
    </source>
</evidence>
<dbReference type="InterPro" id="IPR016192">
    <property type="entry name" value="APOBEC/CMP_deaminase_Zn-bd"/>
</dbReference>
<keyword evidence="10 13" id="KW-0521">NADP</keyword>
<evidence type="ECO:0000256" key="16">
    <source>
        <dbReference type="PIRSR" id="PIRSR006769-3"/>
    </source>
</evidence>
<evidence type="ECO:0000256" key="2">
    <source>
        <dbReference type="ARBA" id="ARBA00004882"/>
    </source>
</evidence>
<dbReference type="PANTHER" id="PTHR38011">
    <property type="entry name" value="DIHYDROFOLATE REDUCTASE FAMILY PROTEIN (AFU_ORTHOLOGUE AFUA_8G06820)"/>
    <property type="match status" value="1"/>
</dbReference>
<dbReference type="InterPro" id="IPR004794">
    <property type="entry name" value="Eubact_RibD"/>
</dbReference>
<evidence type="ECO:0000313" key="19">
    <source>
        <dbReference type="Proteomes" id="UP000178526"/>
    </source>
</evidence>
<evidence type="ECO:0000256" key="6">
    <source>
        <dbReference type="ARBA" id="ARBA00022619"/>
    </source>
</evidence>
<feature type="binding site" evidence="15">
    <location>
        <position position="162"/>
    </location>
    <ligand>
        <name>substrate</name>
    </ligand>
</feature>
<dbReference type="SUPFAM" id="SSF53597">
    <property type="entry name" value="Dihydrofolate reductase-like"/>
    <property type="match status" value="1"/>
</dbReference>
<evidence type="ECO:0000256" key="11">
    <source>
        <dbReference type="ARBA" id="ARBA00023002"/>
    </source>
</evidence>
<comment type="catalytic activity">
    <reaction evidence="13">
        <text>5-amino-6-(5-phospho-D-ribitylamino)uracil + NADP(+) = 5-amino-6-(5-phospho-D-ribosylamino)uracil + NADPH + H(+)</text>
        <dbReference type="Rhea" id="RHEA:17845"/>
        <dbReference type="ChEBI" id="CHEBI:15378"/>
        <dbReference type="ChEBI" id="CHEBI:57783"/>
        <dbReference type="ChEBI" id="CHEBI:58349"/>
        <dbReference type="ChEBI" id="CHEBI:58421"/>
        <dbReference type="ChEBI" id="CHEBI:58453"/>
        <dbReference type="EC" id="1.1.1.193"/>
    </reaction>
</comment>
<evidence type="ECO:0000256" key="12">
    <source>
        <dbReference type="ARBA" id="ARBA00023268"/>
    </source>
</evidence>
<keyword evidence="8 13" id="KW-0378">Hydrolase</keyword>
<dbReference type="Pfam" id="PF00383">
    <property type="entry name" value="dCMP_cyt_deam_1"/>
    <property type="match status" value="1"/>
</dbReference>
<feature type="binding site" evidence="15">
    <location>
        <position position="178"/>
    </location>
    <ligand>
        <name>substrate</name>
    </ligand>
</feature>
<proteinExistence type="inferred from homology"/>
<dbReference type="PANTHER" id="PTHR38011:SF7">
    <property type="entry name" value="2,5-DIAMINO-6-RIBOSYLAMINO-4(3H)-PYRIMIDINONE 5'-PHOSPHATE REDUCTASE"/>
    <property type="match status" value="1"/>
</dbReference>
<dbReference type="GO" id="GO:0008835">
    <property type="term" value="F:diaminohydroxyphosphoribosylaminopyrimidine deaminase activity"/>
    <property type="evidence" value="ECO:0007669"/>
    <property type="project" value="UniProtKB-EC"/>
</dbReference>
<feature type="binding site" evidence="15">
    <location>
        <position position="190"/>
    </location>
    <ligand>
        <name>NADP(+)</name>
        <dbReference type="ChEBI" id="CHEBI:58349"/>
    </ligand>
</feature>
<evidence type="ECO:0000256" key="3">
    <source>
        <dbReference type="ARBA" id="ARBA00004910"/>
    </source>
</evidence>
<accession>A0A1F7RD70</accession>
<feature type="binding site" evidence="16">
    <location>
        <position position="69"/>
    </location>
    <ligand>
        <name>Zn(2+)</name>
        <dbReference type="ChEBI" id="CHEBI:29105"/>
        <note>catalytic</note>
    </ligand>
</feature>
<feature type="binding site" evidence="15">
    <location>
        <position position="164"/>
    </location>
    <ligand>
        <name>NADP(+)</name>
        <dbReference type="ChEBI" id="CHEBI:58349"/>
    </ligand>
</feature>
<dbReference type="EC" id="3.5.4.26" evidence="13"/>
<evidence type="ECO:0000256" key="10">
    <source>
        <dbReference type="ARBA" id="ARBA00022857"/>
    </source>
</evidence>
<evidence type="ECO:0000256" key="9">
    <source>
        <dbReference type="ARBA" id="ARBA00022833"/>
    </source>
</evidence>
<feature type="active site" description="Proton donor" evidence="14">
    <location>
        <position position="46"/>
    </location>
</feature>
<feature type="binding site" evidence="16">
    <location>
        <position position="44"/>
    </location>
    <ligand>
        <name>Zn(2+)</name>
        <dbReference type="ChEBI" id="CHEBI:29105"/>
        <note>catalytic</note>
    </ligand>
</feature>
<evidence type="ECO:0000256" key="13">
    <source>
        <dbReference type="PIRNR" id="PIRNR006769"/>
    </source>
</evidence>
<dbReference type="EMBL" id="MGDB01000117">
    <property type="protein sequence ID" value="OGL39499.1"/>
    <property type="molecule type" value="Genomic_DNA"/>
</dbReference>
<gene>
    <name evidence="18" type="ORF">A2042_00130</name>
</gene>
<dbReference type="GO" id="GO:0008270">
    <property type="term" value="F:zinc ion binding"/>
    <property type="evidence" value="ECO:0007669"/>
    <property type="project" value="InterPro"/>
</dbReference>
<dbReference type="Proteomes" id="UP000178526">
    <property type="component" value="Unassembled WGS sequence"/>
</dbReference>
<dbReference type="GO" id="GO:0050661">
    <property type="term" value="F:NADP binding"/>
    <property type="evidence" value="ECO:0007669"/>
    <property type="project" value="InterPro"/>
</dbReference>
<organism evidence="18 19">
    <name type="scientific">Candidatus Schekmanbacteria bacterium GWA2_38_11</name>
    <dbReference type="NCBI Taxonomy" id="1817876"/>
    <lineage>
        <taxon>Bacteria</taxon>
        <taxon>Candidatus Schekmaniibacteriota</taxon>
    </lineage>
</organism>
<keyword evidence="7 13" id="KW-0479">Metal-binding</keyword>
<feature type="binding site" evidence="15">
    <location>
        <begin position="292"/>
        <end position="298"/>
    </location>
    <ligand>
        <name>NADP(+)</name>
        <dbReference type="ChEBI" id="CHEBI:58349"/>
    </ligand>
</feature>
<keyword evidence="12" id="KW-0511">Multifunctional enzyme</keyword>
<dbReference type="UniPathway" id="UPA00275">
    <property type="reaction ID" value="UER00401"/>
</dbReference>
<comment type="pathway">
    <text evidence="3 13">Cofactor biosynthesis; riboflavin biosynthesis; 5-amino-6-(D-ribitylamino)uracil from GTP: step 3/4.</text>
</comment>
<comment type="similarity">
    <text evidence="5 13">In the C-terminal section; belongs to the HTP reductase family.</text>
</comment>
<comment type="similarity">
    <text evidence="4 13">In the N-terminal section; belongs to the cytidine and deoxycytidylate deaminase family.</text>
</comment>
<dbReference type="AlphaFoldDB" id="A0A1F7RD70"/>
<evidence type="ECO:0000256" key="1">
    <source>
        <dbReference type="ARBA" id="ARBA00002151"/>
    </source>
</evidence>
<dbReference type="InterPro" id="IPR002125">
    <property type="entry name" value="CMP_dCMP_dom"/>
</dbReference>
<dbReference type="FunFam" id="3.40.140.10:FF:000025">
    <property type="entry name" value="Riboflavin biosynthesis protein RibD"/>
    <property type="match status" value="1"/>
</dbReference>
<dbReference type="Gene3D" id="3.40.430.10">
    <property type="entry name" value="Dihydrofolate Reductase, subunit A"/>
    <property type="match status" value="1"/>
</dbReference>
<feature type="binding site" evidence="15">
    <location>
        <position position="194"/>
    </location>
    <ligand>
        <name>NADP(+)</name>
        <dbReference type="ChEBI" id="CHEBI:58349"/>
    </ligand>
</feature>
<keyword evidence="6 13" id="KW-0686">Riboflavin biosynthesis</keyword>
<dbReference type="PROSITE" id="PS51747">
    <property type="entry name" value="CYT_DCMP_DEAMINASES_2"/>
    <property type="match status" value="1"/>
</dbReference>
<evidence type="ECO:0000256" key="5">
    <source>
        <dbReference type="ARBA" id="ARBA00007417"/>
    </source>
</evidence>
<comment type="function">
    <text evidence="1 13">Converts 2,5-diamino-6-(ribosylamino)-4(3h)-pyrimidinone 5'-phosphate into 5-amino-6-(ribosylamino)-2,4(1h,3h)-pyrimidinedione 5'-phosphate.</text>
</comment>
<feature type="binding site" evidence="15">
    <location>
        <position position="198"/>
    </location>
    <ligand>
        <name>substrate</name>
    </ligand>
</feature>
<dbReference type="GO" id="GO:0009231">
    <property type="term" value="P:riboflavin biosynthetic process"/>
    <property type="evidence" value="ECO:0007669"/>
    <property type="project" value="UniProtKB-UniPathway"/>
</dbReference>
<name>A0A1F7RD70_9BACT</name>
<dbReference type="Pfam" id="PF01872">
    <property type="entry name" value="RibD_C"/>
    <property type="match status" value="1"/>
</dbReference>
<dbReference type="InterPro" id="IPR002734">
    <property type="entry name" value="RibDG_C"/>
</dbReference>
<dbReference type="InterPro" id="IPR011549">
    <property type="entry name" value="RibD_C"/>
</dbReference>
<feature type="binding site" evidence="15">
    <location>
        <position position="201"/>
    </location>
    <ligand>
        <name>substrate</name>
    </ligand>
</feature>
<keyword evidence="11 13" id="KW-0560">Oxidoreductase</keyword>
<dbReference type="Gene3D" id="3.40.140.10">
    <property type="entry name" value="Cytidine Deaminase, domain 2"/>
    <property type="match status" value="1"/>
</dbReference>
<dbReference type="PROSITE" id="PS00903">
    <property type="entry name" value="CYT_DCMP_DEAMINASES_1"/>
    <property type="match status" value="1"/>
</dbReference>
<comment type="catalytic activity">
    <reaction evidence="13">
        <text>2,5-diamino-6-hydroxy-4-(5-phosphoribosylamino)-pyrimidine + H2O + H(+) = 5-amino-6-(5-phospho-D-ribosylamino)uracil + NH4(+)</text>
        <dbReference type="Rhea" id="RHEA:21868"/>
        <dbReference type="ChEBI" id="CHEBI:15377"/>
        <dbReference type="ChEBI" id="CHEBI:15378"/>
        <dbReference type="ChEBI" id="CHEBI:28938"/>
        <dbReference type="ChEBI" id="CHEBI:58453"/>
        <dbReference type="ChEBI" id="CHEBI:58614"/>
        <dbReference type="EC" id="3.5.4.26"/>
    </reaction>
</comment>
<evidence type="ECO:0000256" key="7">
    <source>
        <dbReference type="ARBA" id="ARBA00022723"/>
    </source>
</evidence>
<evidence type="ECO:0000256" key="14">
    <source>
        <dbReference type="PIRSR" id="PIRSR006769-1"/>
    </source>
</evidence>
<dbReference type="EC" id="1.1.1.193" evidence="13"/>
<evidence type="ECO:0000256" key="8">
    <source>
        <dbReference type="ARBA" id="ARBA00022801"/>
    </source>
</evidence>
<dbReference type="NCBIfam" id="TIGR00227">
    <property type="entry name" value="ribD_Cterm"/>
    <property type="match status" value="1"/>
</dbReference>
<comment type="cofactor">
    <cofactor evidence="13 16">
        <name>Zn(2+)</name>
        <dbReference type="ChEBI" id="CHEBI:29105"/>
    </cofactor>
    <text evidence="13 16">Binds 1 zinc ion.</text>
</comment>
<dbReference type="NCBIfam" id="TIGR00326">
    <property type="entry name" value="eubact_ribD"/>
    <property type="match status" value="1"/>
</dbReference>
<feature type="binding site" evidence="15">
    <location>
        <position position="290"/>
    </location>
    <ligand>
        <name>substrate</name>
    </ligand>
</feature>
<feature type="binding site" evidence="16">
    <location>
        <position position="78"/>
    </location>
    <ligand>
        <name>Zn(2+)</name>
        <dbReference type="ChEBI" id="CHEBI:29105"/>
        <note>catalytic</note>
    </ligand>
</feature>
<reference evidence="18 19" key="1">
    <citation type="journal article" date="2016" name="Nat. Commun.">
        <title>Thousands of microbial genomes shed light on interconnected biogeochemical processes in an aquifer system.</title>
        <authorList>
            <person name="Anantharaman K."/>
            <person name="Brown C.T."/>
            <person name="Hug L.A."/>
            <person name="Sharon I."/>
            <person name="Castelle C.J."/>
            <person name="Probst A.J."/>
            <person name="Thomas B.C."/>
            <person name="Singh A."/>
            <person name="Wilkins M.J."/>
            <person name="Karaoz U."/>
            <person name="Brodie E.L."/>
            <person name="Williams K.H."/>
            <person name="Hubbard S.S."/>
            <person name="Banfield J.F."/>
        </authorList>
    </citation>
    <scope>NUCLEOTIDE SEQUENCE [LARGE SCALE GENOMIC DNA]</scope>
</reference>
<sequence length="360" mass="39195">MKLVLELASKGKGATSPNPMVGAVLVRNGKIVGKGYHRKAGSLHAEVVAIKDSRGKAKGATLFVNLEPCVHYGKTPPCCDEIIRARISKVVIGMKDPNPLVNGKGIRKLKIHGIEVEVGVMEKEAEELNEAFIKSIKTGTPFVIMKSAMSLDGKIATRSGQSKWLTSKESRKFVQELRSASDGIMVGIGTILRDDPRLNLRIKKREVNPPAKIIVDSQLKIPLRAELFSSKPDSEIIIATTASNGNERKLRKLRKMGAEIIQTRSRGGKVDLKELMKELCRKGLRSILLEGGAELNASAINEGIVDKVFYFYAPILIGGRNAKGTIGGEGITKLQDAGKIDIKEIKKIGEDLLVIGYVRN</sequence>
<evidence type="ECO:0000259" key="17">
    <source>
        <dbReference type="PROSITE" id="PS51747"/>
    </source>
</evidence>
<dbReference type="InterPro" id="IPR016193">
    <property type="entry name" value="Cytidine_deaminase-like"/>
</dbReference>
<feature type="binding site" evidence="15">
    <location>
        <position position="148"/>
    </location>
    <ligand>
        <name>NADP(+)</name>
        <dbReference type="ChEBI" id="CHEBI:58349"/>
    </ligand>
</feature>
<dbReference type="SUPFAM" id="SSF53927">
    <property type="entry name" value="Cytidine deaminase-like"/>
    <property type="match status" value="1"/>
</dbReference>
<dbReference type="PIRSF" id="PIRSF006769">
    <property type="entry name" value="RibD"/>
    <property type="match status" value="1"/>
</dbReference>
<dbReference type="InterPro" id="IPR050765">
    <property type="entry name" value="Riboflavin_Biosynth_HTPR"/>
</dbReference>